<evidence type="ECO:0000313" key="2">
    <source>
        <dbReference type="Proteomes" id="UP000028582"/>
    </source>
</evidence>
<sequence>MQLEPWDVRRKRRSFGRSLVVGLKALETAWLIICTGVEPNRLMPLVFSSVMPPNFGHHTVRRRGGYFSKLDVALSVELCVVGYHPQQRLWQWSVNPLCRVCRSQLGLERLRCLCQTRVGIDRLAELNNLEHTRTQFRRIHDVLVHNLQIDAAS</sequence>
<accession>A0A080YZD1</accession>
<reference evidence="1 2" key="1">
    <citation type="submission" date="2013-11" db="EMBL/GenBank/DDBJ databases">
        <title>The Genome Sequence of Phytophthora parasitica P1976.</title>
        <authorList>
            <consortium name="The Broad Institute Genomics Platform"/>
            <person name="Russ C."/>
            <person name="Tyler B."/>
            <person name="Panabieres F."/>
            <person name="Shan W."/>
            <person name="Tripathy S."/>
            <person name="Grunwald N."/>
            <person name="Machado M."/>
            <person name="Johnson C.S."/>
            <person name="Walker B."/>
            <person name="Young S."/>
            <person name="Zeng Q."/>
            <person name="Gargeya S."/>
            <person name="Fitzgerald M."/>
            <person name="Haas B."/>
            <person name="Abouelleil A."/>
            <person name="Allen A.W."/>
            <person name="Alvarado L."/>
            <person name="Arachchi H.M."/>
            <person name="Berlin A.M."/>
            <person name="Chapman S.B."/>
            <person name="Gainer-Dewar J."/>
            <person name="Goldberg J."/>
            <person name="Griggs A."/>
            <person name="Gujja S."/>
            <person name="Hansen M."/>
            <person name="Howarth C."/>
            <person name="Imamovic A."/>
            <person name="Ireland A."/>
            <person name="Larimer J."/>
            <person name="McCowan C."/>
            <person name="Murphy C."/>
            <person name="Pearson M."/>
            <person name="Poon T.W."/>
            <person name="Priest M."/>
            <person name="Roberts A."/>
            <person name="Saif S."/>
            <person name="Shea T."/>
            <person name="Sisk P."/>
            <person name="Sykes S."/>
            <person name="Wortman J."/>
            <person name="Nusbaum C."/>
            <person name="Birren B."/>
        </authorList>
    </citation>
    <scope>NUCLEOTIDE SEQUENCE [LARGE SCALE GENOMIC DNA]</scope>
    <source>
        <strain evidence="1 2">P1976</strain>
    </source>
</reference>
<dbReference type="Proteomes" id="UP000028582">
    <property type="component" value="Unassembled WGS sequence"/>
</dbReference>
<comment type="caution">
    <text evidence="1">The sequence shown here is derived from an EMBL/GenBank/DDBJ whole genome shotgun (WGS) entry which is preliminary data.</text>
</comment>
<proteinExistence type="predicted"/>
<dbReference type="EMBL" id="ANJA01004045">
    <property type="protein sequence ID" value="ETO59742.1"/>
    <property type="molecule type" value="Genomic_DNA"/>
</dbReference>
<evidence type="ECO:0000313" key="1">
    <source>
        <dbReference type="EMBL" id="ETO59742.1"/>
    </source>
</evidence>
<protein>
    <submittedName>
        <fullName evidence="1">Uncharacterized protein</fullName>
    </submittedName>
</protein>
<gene>
    <name evidence="1" type="ORF">F444_21963</name>
</gene>
<organism evidence="1 2">
    <name type="scientific">Phytophthora nicotianae P1976</name>
    <dbReference type="NCBI Taxonomy" id="1317066"/>
    <lineage>
        <taxon>Eukaryota</taxon>
        <taxon>Sar</taxon>
        <taxon>Stramenopiles</taxon>
        <taxon>Oomycota</taxon>
        <taxon>Peronosporomycetes</taxon>
        <taxon>Peronosporales</taxon>
        <taxon>Peronosporaceae</taxon>
        <taxon>Phytophthora</taxon>
    </lineage>
</organism>
<name>A0A080YZD1_PHYNI</name>
<dbReference type="AlphaFoldDB" id="A0A080YZD1"/>